<evidence type="ECO:0000259" key="3">
    <source>
        <dbReference type="PROSITE" id="PS51186"/>
    </source>
</evidence>
<organism evidence="4 5">
    <name type="scientific">Povalibacter uvarum</name>
    <dbReference type="NCBI Taxonomy" id="732238"/>
    <lineage>
        <taxon>Bacteria</taxon>
        <taxon>Pseudomonadati</taxon>
        <taxon>Pseudomonadota</taxon>
        <taxon>Gammaproteobacteria</taxon>
        <taxon>Steroidobacterales</taxon>
        <taxon>Steroidobacteraceae</taxon>
        <taxon>Povalibacter</taxon>
    </lineage>
</organism>
<gene>
    <name evidence="4" type="ORF">HNQ60_004889</name>
</gene>
<dbReference type="CDD" id="cd04301">
    <property type="entry name" value="NAT_SF"/>
    <property type="match status" value="1"/>
</dbReference>
<feature type="domain" description="N-acetyltransferase" evidence="3">
    <location>
        <begin position="4"/>
        <end position="168"/>
    </location>
</feature>
<evidence type="ECO:0000256" key="2">
    <source>
        <dbReference type="ARBA" id="ARBA00023315"/>
    </source>
</evidence>
<dbReference type="SUPFAM" id="SSF55729">
    <property type="entry name" value="Acyl-CoA N-acyltransferases (Nat)"/>
    <property type="match status" value="1"/>
</dbReference>
<dbReference type="GO" id="GO:0016747">
    <property type="term" value="F:acyltransferase activity, transferring groups other than amino-acyl groups"/>
    <property type="evidence" value="ECO:0007669"/>
    <property type="project" value="InterPro"/>
</dbReference>
<dbReference type="InterPro" id="IPR050832">
    <property type="entry name" value="Bact_Acetyltransf"/>
</dbReference>
<dbReference type="Pfam" id="PF00583">
    <property type="entry name" value="Acetyltransf_1"/>
    <property type="match status" value="1"/>
</dbReference>
<dbReference type="EMBL" id="JACHHZ010000006">
    <property type="protein sequence ID" value="MBB6095998.1"/>
    <property type="molecule type" value="Genomic_DNA"/>
</dbReference>
<dbReference type="PANTHER" id="PTHR43877">
    <property type="entry name" value="AMINOALKYLPHOSPHONATE N-ACETYLTRANSFERASE-RELATED-RELATED"/>
    <property type="match status" value="1"/>
</dbReference>
<keyword evidence="1 4" id="KW-0808">Transferase</keyword>
<evidence type="ECO:0000256" key="1">
    <source>
        <dbReference type="ARBA" id="ARBA00022679"/>
    </source>
</evidence>
<dbReference type="PANTHER" id="PTHR43877:SF2">
    <property type="entry name" value="AMINOALKYLPHOSPHONATE N-ACETYLTRANSFERASE-RELATED"/>
    <property type="match status" value="1"/>
</dbReference>
<evidence type="ECO:0000313" key="5">
    <source>
        <dbReference type="Proteomes" id="UP000588068"/>
    </source>
</evidence>
<name>A0A841HVQ7_9GAMM</name>
<dbReference type="AlphaFoldDB" id="A0A841HVQ7"/>
<protein>
    <submittedName>
        <fullName evidence="4">RimJ/RimL family protein N-acetyltransferase</fullName>
    </submittedName>
</protein>
<dbReference type="InterPro" id="IPR016181">
    <property type="entry name" value="Acyl_CoA_acyltransferase"/>
</dbReference>
<keyword evidence="5" id="KW-1185">Reference proteome</keyword>
<keyword evidence="2" id="KW-0012">Acyltransferase</keyword>
<dbReference type="Gene3D" id="3.40.630.30">
    <property type="match status" value="1"/>
</dbReference>
<accession>A0A841HVQ7</accession>
<reference evidence="4 5" key="1">
    <citation type="submission" date="2020-08" db="EMBL/GenBank/DDBJ databases">
        <title>Genomic Encyclopedia of Type Strains, Phase IV (KMG-IV): sequencing the most valuable type-strain genomes for metagenomic binning, comparative biology and taxonomic classification.</title>
        <authorList>
            <person name="Goeker M."/>
        </authorList>
    </citation>
    <scope>NUCLEOTIDE SEQUENCE [LARGE SCALE GENOMIC DNA]</scope>
    <source>
        <strain evidence="4 5">DSM 26723</strain>
    </source>
</reference>
<dbReference type="Proteomes" id="UP000588068">
    <property type="component" value="Unassembled WGS sequence"/>
</dbReference>
<dbReference type="RefSeq" id="WP_184335379.1">
    <property type="nucleotide sequence ID" value="NZ_JACHHZ010000006.1"/>
</dbReference>
<evidence type="ECO:0000313" key="4">
    <source>
        <dbReference type="EMBL" id="MBB6095998.1"/>
    </source>
</evidence>
<sequence length="168" mass="18102">MTTTQVRLLVPDDAESLFHLRRAALLDSPLAFSASPEDDRYSSPEAVRTQLGESQALVFGALNGNLVGMLGMYRLPQIKTAHIAMIWGVFVAPSARGQGVAAQLFEAAIAHARAVPGIASLQLSVNETTPGARRLYERMGFRVWGVEPDALRANGRSTSEAHMSLSLN</sequence>
<dbReference type="InterPro" id="IPR000182">
    <property type="entry name" value="GNAT_dom"/>
</dbReference>
<proteinExistence type="predicted"/>
<comment type="caution">
    <text evidence="4">The sequence shown here is derived from an EMBL/GenBank/DDBJ whole genome shotgun (WGS) entry which is preliminary data.</text>
</comment>
<dbReference type="PROSITE" id="PS51186">
    <property type="entry name" value="GNAT"/>
    <property type="match status" value="1"/>
</dbReference>